<organism evidence="1 2">
    <name type="scientific">Parasponia andersonii</name>
    <name type="common">Sponia andersonii</name>
    <dbReference type="NCBI Taxonomy" id="3476"/>
    <lineage>
        <taxon>Eukaryota</taxon>
        <taxon>Viridiplantae</taxon>
        <taxon>Streptophyta</taxon>
        <taxon>Embryophyta</taxon>
        <taxon>Tracheophyta</taxon>
        <taxon>Spermatophyta</taxon>
        <taxon>Magnoliopsida</taxon>
        <taxon>eudicotyledons</taxon>
        <taxon>Gunneridae</taxon>
        <taxon>Pentapetalae</taxon>
        <taxon>rosids</taxon>
        <taxon>fabids</taxon>
        <taxon>Rosales</taxon>
        <taxon>Cannabaceae</taxon>
        <taxon>Parasponia</taxon>
    </lineage>
</organism>
<feature type="non-terminal residue" evidence="1">
    <location>
        <position position="1"/>
    </location>
</feature>
<comment type="caution">
    <text evidence="1">The sequence shown here is derived from an EMBL/GenBank/DDBJ whole genome shotgun (WGS) entry which is preliminary data.</text>
</comment>
<reference evidence="2" key="1">
    <citation type="submission" date="2016-06" db="EMBL/GenBank/DDBJ databases">
        <title>Parallel loss of symbiosis genes in relatives of nitrogen-fixing non-legume Parasponia.</title>
        <authorList>
            <person name="Van Velzen R."/>
            <person name="Holmer R."/>
            <person name="Bu F."/>
            <person name="Rutten L."/>
            <person name="Van Zeijl A."/>
            <person name="Liu W."/>
            <person name="Santuari L."/>
            <person name="Cao Q."/>
            <person name="Sharma T."/>
            <person name="Shen D."/>
            <person name="Roswanjaya Y."/>
            <person name="Wardhani T."/>
            <person name="Kalhor M.S."/>
            <person name="Jansen J."/>
            <person name="Van den Hoogen J."/>
            <person name="Gungor B."/>
            <person name="Hartog M."/>
            <person name="Hontelez J."/>
            <person name="Verver J."/>
            <person name="Yang W.-C."/>
            <person name="Schijlen E."/>
            <person name="Repin R."/>
            <person name="Schilthuizen M."/>
            <person name="Schranz E."/>
            <person name="Heidstra R."/>
            <person name="Miyata K."/>
            <person name="Fedorova E."/>
            <person name="Kohlen W."/>
            <person name="Bisseling T."/>
            <person name="Smit S."/>
            <person name="Geurts R."/>
        </authorList>
    </citation>
    <scope>NUCLEOTIDE SEQUENCE [LARGE SCALE GENOMIC DNA]</scope>
    <source>
        <strain evidence="2">cv. WU1-14</strain>
    </source>
</reference>
<protein>
    <submittedName>
        <fullName evidence="1">Uncharacterized protein</fullName>
    </submittedName>
</protein>
<dbReference type="Proteomes" id="UP000237105">
    <property type="component" value="Unassembled WGS sequence"/>
</dbReference>
<dbReference type="EMBL" id="JXTB01000010">
    <property type="protein sequence ID" value="PON78217.1"/>
    <property type="molecule type" value="Genomic_DNA"/>
</dbReference>
<dbReference type="AlphaFoldDB" id="A0A2P5DY62"/>
<evidence type="ECO:0000313" key="1">
    <source>
        <dbReference type="EMBL" id="PON78217.1"/>
    </source>
</evidence>
<keyword evidence="2" id="KW-1185">Reference proteome</keyword>
<name>A0A2P5DY62_PARAD</name>
<evidence type="ECO:0000313" key="2">
    <source>
        <dbReference type="Proteomes" id="UP000237105"/>
    </source>
</evidence>
<proteinExistence type="predicted"/>
<sequence length="56" mass="6768">IFFSRIVERGVHSFICEKRLFLSLKLSVTHYVVEEYNKNSHRPLNYYNKSIVYNNT</sequence>
<gene>
    <name evidence="1" type="ORF">PanWU01x14_021990</name>
</gene>
<accession>A0A2P5DY62</accession>